<gene>
    <name evidence="1" type="ORF">GOQ27_00985</name>
</gene>
<organism evidence="1 2">
    <name type="scientific">Anaeromonas frigoriresistens</name>
    <dbReference type="NCBI Taxonomy" id="2683708"/>
    <lineage>
        <taxon>Bacteria</taxon>
        <taxon>Bacillati</taxon>
        <taxon>Bacillota</taxon>
        <taxon>Tissierellia</taxon>
        <taxon>Tissierellales</taxon>
        <taxon>Thermohalobacteraceae</taxon>
        <taxon>Anaeromonas</taxon>
    </lineage>
</organism>
<dbReference type="AlphaFoldDB" id="A0A942UPQ2"/>
<evidence type="ECO:0000313" key="2">
    <source>
        <dbReference type="Proteomes" id="UP000724672"/>
    </source>
</evidence>
<dbReference type="Gene3D" id="2.40.128.20">
    <property type="match status" value="1"/>
</dbReference>
<protein>
    <submittedName>
        <fullName evidence="1">DUF1934 domain-containing protein</fullName>
    </submittedName>
</protein>
<dbReference type="Pfam" id="PF09148">
    <property type="entry name" value="DUF1934"/>
    <property type="match status" value="1"/>
</dbReference>
<proteinExistence type="predicted"/>
<reference evidence="1" key="1">
    <citation type="submission" date="2019-12" db="EMBL/GenBank/DDBJ databases">
        <title>Clostridiaceae gen. nov. sp. nov., isolated from sediment in Xinjiang, China.</title>
        <authorList>
            <person name="Zhang R."/>
        </authorList>
    </citation>
    <scope>NUCLEOTIDE SEQUENCE</scope>
    <source>
        <strain evidence="1">D2Q-11</strain>
    </source>
</reference>
<keyword evidence="2" id="KW-1185">Reference proteome</keyword>
<dbReference type="InterPro" id="IPR012674">
    <property type="entry name" value="Calycin"/>
</dbReference>
<dbReference type="RefSeq" id="WP_203364947.1">
    <property type="nucleotide sequence ID" value="NZ_WSFT01000009.1"/>
</dbReference>
<dbReference type="SUPFAM" id="SSF50814">
    <property type="entry name" value="Lipocalins"/>
    <property type="match status" value="1"/>
</dbReference>
<dbReference type="InterPro" id="IPR015231">
    <property type="entry name" value="DUF1934"/>
</dbReference>
<comment type="caution">
    <text evidence="1">The sequence shown here is derived from an EMBL/GenBank/DDBJ whole genome shotgun (WGS) entry which is preliminary data.</text>
</comment>
<evidence type="ECO:0000313" key="1">
    <source>
        <dbReference type="EMBL" id="MBS4537014.1"/>
    </source>
</evidence>
<dbReference type="EMBL" id="WSFT01000009">
    <property type="protein sequence ID" value="MBS4537014.1"/>
    <property type="molecule type" value="Genomic_DNA"/>
</dbReference>
<accession>A0A942UPQ2</accession>
<name>A0A942UPQ2_9FIRM</name>
<dbReference type="Proteomes" id="UP000724672">
    <property type="component" value="Unassembled WGS sequence"/>
</dbReference>
<sequence length="138" mass="15838">MKDVMVKILGTQKTDDGESNKIELTTEGKFYKKNNFYYVVYDETEISGMEGSTTTLKIKDDEVWMKRFGQNNSKLSFKKGDRYNTEYTTAYGNLNMEVTTQKVNVDISDEGKGDLSLKYRLIISNTMESLNTLDITFS</sequence>